<dbReference type="SUPFAM" id="SSF47413">
    <property type="entry name" value="lambda repressor-like DNA-binding domains"/>
    <property type="match status" value="1"/>
</dbReference>
<dbReference type="PANTHER" id="PTHR30146:SF109">
    <property type="entry name" value="HTH-TYPE TRANSCRIPTIONAL REGULATOR GALS"/>
    <property type="match status" value="1"/>
</dbReference>
<evidence type="ECO:0000256" key="1">
    <source>
        <dbReference type="ARBA" id="ARBA00023015"/>
    </source>
</evidence>
<dbReference type="SMART" id="SM00354">
    <property type="entry name" value="HTH_LACI"/>
    <property type="match status" value="1"/>
</dbReference>
<dbReference type="Gene3D" id="1.10.260.40">
    <property type="entry name" value="lambda repressor-like DNA-binding domains"/>
    <property type="match status" value="1"/>
</dbReference>
<dbReference type="Pfam" id="PF13377">
    <property type="entry name" value="Peripla_BP_3"/>
    <property type="match status" value="1"/>
</dbReference>
<protein>
    <submittedName>
        <fullName evidence="5">LacI family transcriptional regulator</fullName>
    </submittedName>
</protein>
<proteinExistence type="predicted"/>
<dbReference type="SUPFAM" id="SSF53822">
    <property type="entry name" value="Periplasmic binding protein-like I"/>
    <property type="match status" value="1"/>
</dbReference>
<evidence type="ECO:0000256" key="2">
    <source>
        <dbReference type="ARBA" id="ARBA00023125"/>
    </source>
</evidence>
<keyword evidence="2" id="KW-0238">DNA-binding</keyword>
<keyword evidence="1" id="KW-0805">Transcription regulation</keyword>
<comment type="caution">
    <text evidence="5">The sequence shown here is derived from an EMBL/GenBank/DDBJ whole genome shotgun (WGS) entry which is preliminary data.</text>
</comment>
<dbReference type="CDD" id="cd01392">
    <property type="entry name" value="HTH_LacI"/>
    <property type="match status" value="1"/>
</dbReference>
<sequence length="349" mass="38370">MKAKTLNRQSKPRVTVKDLARDLGMSVSTVSRAFYADAVIAPTTREAVLARAQEIGYKPNPFAQSLITKKTQIVGMVVSDINNPFYPEVMTRLTEDLQAIGMNVMLVAASDSAKVDDAVRLLLSYQPDLVIILAASLSSEAMRECRVAGSPCIFFNRLSLDPECFGVSCDNREGGRRAADFLIDRNHRALAYVSAFPDASTNVERKEGFVDRAKERGLAEPVVIEAGRFSYDAGYAAADAFAALPFRPDGVFCANDILAIGFIEGVREKLGLDVPKHLSVIGFDDISMAHWPSHSLTTIRQPVDEMLATTVEFARALAANPEEKPVVRRIVPSGVIERNTTRWRMEETE</sequence>
<evidence type="ECO:0000313" key="5">
    <source>
        <dbReference type="EMBL" id="PWE55810.1"/>
    </source>
</evidence>
<dbReference type="AlphaFoldDB" id="A0A2U2DR72"/>
<dbReference type="InterPro" id="IPR000843">
    <property type="entry name" value="HTH_LacI"/>
</dbReference>
<dbReference type="EMBL" id="QFBC01000005">
    <property type="protein sequence ID" value="PWE55810.1"/>
    <property type="molecule type" value="Genomic_DNA"/>
</dbReference>
<gene>
    <name evidence="5" type="ORF">DEM27_14160</name>
</gene>
<dbReference type="InterPro" id="IPR010982">
    <property type="entry name" value="Lambda_DNA-bd_dom_sf"/>
</dbReference>
<reference evidence="5 6" key="1">
    <citation type="submission" date="2018-05" db="EMBL/GenBank/DDBJ databases">
        <title>The draft genome of strain NS-104.</title>
        <authorList>
            <person name="Hang P."/>
            <person name="Jiang J."/>
        </authorList>
    </citation>
    <scope>NUCLEOTIDE SEQUENCE [LARGE SCALE GENOMIC DNA]</scope>
    <source>
        <strain evidence="5 6">NS-104</strain>
    </source>
</reference>
<accession>A0A2U2DR72</accession>
<keyword evidence="6" id="KW-1185">Reference proteome</keyword>
<dbReference type="InterPro" id="IPR028082">
    <property type="entry name" value="Peripla_BP_I"/>
</dbReference>
<dbReference type="Proteomes" id="UP000245252">
    <property type="component" value="Unassembled WGS sequence"/>
</dbReference>
<dbReference type="PANTHER" id="PTHR30146">
    <property type="entry name" value="LACI-RELATED TRANSCRIPTIONAL REPRESSOR"/>
    <property type="match status" value="1"/>
</dbReference>
<organism evidence="5 6">
    <name type="scientific">Metarhizobium album</name>
    <dbReference type="NCBI Taxonomy" id="2182425"/>
    <lineage>
        <taxon>Bacteria</taxon>
        <taxon>Pseudomonadati</taxon>
        <taxon>Pseudomonadota</taxon>
        <taxon>Alphaproteobacteria</taxon>
        <taxon>Hyphomicrobiales</taxon>
        <taxon>Rhizobiaceae</taxon>
        <taxon>Metarhizobium</taxon>
    </lineage>
</organism>
<dbReference type="GO" id="GO:0000976">
    <property type="term" value="F:transcription cis-regulatory region binding"/>
    <property type="evidence" value="ECO:0007669"/>
    <property type="project" value="TreeGrafter"/>
</dbReference>
<evidence type="ECO:0000259" key="4">
    <source>
        <dbReference type="PROSITE" id="PS50932"/>
    </source>
</evidence>
<name>A0A2U2DR72_9HYPH</name>
<dbReference type="Gene3D" id="3.40.50.2300">
    <property type="match status" value="2"/>
</dbReference>
<dbReference type="RefSeq" id="WP_109458888.1">
    <property type="nucleotide sequence ID" value="NZ_QFBC01000005.1"/>
</dbReference>
<dbReference type="Pfam" id="PF00356">
    <property type="entry name" value="LacI"/>
    <property type="match status" value="1"/>
</dbReference>
<dbReference type="PROSITE" id="PS50932">
    <property type="entry name" value="HTH_LACI_2"/>
    <property type="match status" value="1"/>
</dbReference>
<evidence type="ECO:0000256" key="3">
    <source>
        <dbReference type="ARBA" id="ARBA00023163"/>
    </source>
</evidence>
<dbReference type="CDD" id="cd06278">
    <property type="entry name" value="PBP1_LacI-like"/>
    <property type="match status" value="1"/>
</dbReference>
<dbReference type="OrthoDB" id="9772505at2"/>
<feature type="domain" description="HTH lacI-type" evidence="4">
    <location>
        <begin position="14"/>
        <end position="68"/>
    </location>
</feature>
<keyword evidence="3" id="KW-0804">Transcription</keyword>
<dbReference type="InterPro" id="IPR046335">
    <property type="entry name" value="LacI/GalR-like_sensor"/>
</dbReference>
<dbReference type="GO" id="GO:0003700">
    <property type="term" value="F:DNA-binding transcription factor activity"/>
    <property type="evidence" value="ECO:0007669"/>
    <property type="project" value="TreeGrafter"/>
</dbReference>
<evidence type="ECO:0000313" key="6">
    <source>
        <dbReference type="Proteomes" id="UP000245252"/>
    </source>
</evidence>